<evidence type="ECO:0000313" key="3">
    <source>
        <dbReference type="Proteomes" id="UP000735302"/>
    </source>
</evidence>
<keyword evidence="1" id="KW-0732">Signal</keyword>
<reference evidence="2 3" key="1">
    <citation type="journal article" date="2021" name="Elife">
        <title>Chloroplast acquisition without the gene transfer in kleptoplastic sea slugs, Plakobranchus ocellatus.</title>
        <authorList>
            <person name="Maeda T."/>
            <person name="Takahashi S."/>
            <person name="Yoshida T."/>
            <person name="Shimamura S."/>
            <person name="Takaki Y."/>
            <person name="Nagai Y."/>
            <person name="Toyoda A."/>
            <person name="Suzuki Y."/>
            <person name="Arimoto A."/>
            <person name="Ishii H."/>
            <person name="Satoh N."/>
            <person name="Nishiyama T."/>
            <person name="Hasebe M."/>
            <person name="Maruyama T."/>
            <person name="Minagawa J."/>
            <person name="Obokata J."/>
            <person name="Shigenobu S."/>
        </authorList>
    </citation>
    <scope>NUCLEOTIDE SEQUENCE [LARGE SCALE GENOMIC DNA]</scope>
</reference>
<proteinExistence type="predicted"/>
<dbReference type="Proteomes" id="UP000735302">
    <property type="component" value="Unassembled WGS sequence"/>
</dbReference>
<name>A0AAV4APP6_9GAST</name>
<organism evidence="2 3">
    <name type="scientific">Plakobranchus ocellatus</name>
    <dbReference type="NCBI Taxonomy" id="259542"/>
    <lineage>
        <taxon>Eukaryota</taxon>
        <taxon>Metazoa</taxon>
        <taxon>Spiralia</taxon>
        <taxon>Lophotrochozoa</taxon>
        <taxon>Mollusca</taxon>
        <taxon>Gastropoda</taxon>
        <taxon>Heterobranchia</taxon>
        <taxon>Euthyneura</taxon>
        <taxon>Panpulmonata</taxon>
        <taxon>Sacoglossa</taxon>
        <taxon>Placobranchoidea</taxon>
        <taxon>Plakobranchidae</taxon>
        <taxon>Plakobranchus</taxon>
    </lineage>
</organism>
<feature type="signal peptide" evidence="1">
    <location>
        <begin position="1"/>
        <end position="36"/>
    </location>
</feature>
<evidence type="ECO:0000256" key="1">
    <source>
        <dbReference type="SAM" id="SignalP"/>
    </source>
</evidence>
<accession>A0AAV4APP6</accession>
<gene>
    <name evidence="2" type="ORF">PoB_003528300</name>
</gene>
<sequence>MASMKSQGLMQELHLEVPKPWLVLIVLAVLVWSGDSMCTLEECEQCGPGEAEDACACAMSETCREYWKQRHSVLGMEHWQWQWEEFK</sequence>
<dbReference type="EMBL" id="BLXT01003994">
    <property type="protein sequence ID" value="GFO08778.1"/>
    <property type="molecule type" value="Genomic_DNA"/>
</dbReference>
<dbReference type="AlphaFoldDB" id="A0AAV4APP6"/>
<feature type="chain" id="PRO_5043472652" evidence="1">
    <location>
        <begin position="37"/>
        <end position="87"/>
    </location>
</feature>
<keyword evidence="3" id="KW-1185">Reference proteome</keyword>
<comment type="caution">
    <text evidence="2">The sequence shown here is derived from an EMBL/GenBank/DDBJ whole genome shotgun (WGS) entry which is preliminary data.</text>
</comment>
<protein>
    <submittedName>
        <fullName evidence="2">Uncharacterized protein</fullName>
    </submittedName>
</protein>
<evidence type="ECO:0000313" key="2">
    <source>
        <dbReference type="EMBL" id="GFO08778.1"/>
    </source>
</evidence>